<evidence type="ECO:0000256" key="1">
    <source>
        <dbReference type="ARBA" id="ARBA00013260"/>
    </source>
</evidence>
<reference evidence="6" key="1">
    <citation type="journal article" date="2013" name="Syst. Appl. Microbiol.">
        <title>New insights into the archaeal diversity of a hypersaline microbial mat obtained by a metagenomic approach.</title>
        <authorList>
            <person name="Lopez-Lopez A."/>
            <person name="Richter M."/>
            <person name="Pena A."/>
            <person name="Tamames J."/>
            <person name="Rossello-Mora R."/>
        </authorList>
    </citation>
    <scope>NUCLEOTIDE SEQUENCE</scope>
</reference>
<evidence type="ECO:0000256" key="3">
    <source>
        <dbReference type="ARBA" id="ARBA00022801"/>
    </source>
</evidence>
<name>M1PWI3_9ZZZZ</name>
<dbReference type="EC" id="3.1.1.29" evidence="1"/>
<evidence type="ECO:0000313" key="6">
    <source>
        <dbReference type="EMBL" id="AGF93494.1"/>
    </source>
</evidence>
<dbReference type="Gene3D" id="3.40.50.1470">
    <property type="entry name" value="Peptidyl-tRNA hydrolase"/>
    <property type="match status" value="1"/>
</dbReference>
<dbReference type="NCBIfam" id="TIGR00447">
    <property type="entry name" value="pth"/>
    <property type="match status" value="1"/>
</dbReference>
<comment type="similarity">
    <text evidence="5">Belongs to the PTH family.</text>
</comment>
<accession>M1PWI3</accession>
<dbReference type="InterPro" id="IPR036416">
    <property type="entry name" value="Pept_tRNA_hydro_sf"/>
</dbReference>
<proteinExistence type="inferred from homology"/>
<evidence type="ECO:0000256" key="5">
    <source>
        <dbReference type="ARBA" id="ARBA00038063"/>
    </source>
</evidence>
<dbReference type="PANTHER" id="PTHR17224">
    <property type="entry name" value="PEPTIDYL-TRNA HYDROLASE"/>
    <property type="match status" value="1"/>
</dbReference>
<organism evidence="6">
    <name type="scientific">uncultured organism</name>
    <dbReference type="NCBI Taxonomy" id="155900"/>
    <lineage>
        <taxon>unclassified sequences</taxon>
        <taxon>environmental samples</taxon>
    </lineage>
</organism>
<dbReference type="PANTHER" id="PTHR17224:SF1">
    <property type="entry name" value="PEPTIDYL-TRNA HYDROLASE"/>
    <property type="match status" value="1"/>
</dbReference>
<dbReference type="CDD" id="cd00462">
    <property type="entry name" value="PTH"/>
    <property type="match status" value="1"/>
</dbReference>
<protein>
    <recommendedName>
        <fullName evidence="1">peptidyl-tRNA hydrolase</fullName>
        <ecNumber evidence="1">3.1.1.29</ecNumber>
    </recommendedName>
</protein>
<dbReference type="InterPro" id="IPR018171">
    <property type="entry name" value="Pept_tRNA_hydro_CS"/>
</dbReference>
<dbReference type="FunFam" id="3.40.50.1470:FF:000001">
    <property type="entry name" value="Peptidyl-tRNA hydrolase"/>
    <property type="match status" value="1"/>
</dbReference>
<keyword evidence="3 6" id="KW-0378">Hydrolase</keyword>
<dbReference type="InterPro" id="IPR001328">
    <property type="entry name" value="Pept_tRNA_hydro"/>
</dbReference>
<dbReference type="GO" id="GO:0004045">
    <property type="term" value="F:peptidyl-tRNA hydrolase activity"/>
    <property type="evidence" value="ECO:0007669"/>
    <property type="project" value="UniProtKB-EC"/>
</dbReference>
<keyword evidence="2" id="KW-0820">tRNA-binding</keyword>
<dbReference type="AlphaFoldDB" id="M1PWI3"/>
<dbReference type="SUPFAM" id="SSF53178">
    <property type="entry name" value="Peptidyl-tRNA hydrolase-like"/>
    <property type="match status" value="1"/>
</dbReference>
<gene>
    <name evidence="6" type="ORF">FLSS-28_0012</name>
</gene>
<keyword evidence="4" id="KW-0694">RNA-binding</keyword>
<dbReference type="Pfam" id="PF01195">
    <property type="entry name" value="Pept_tRNA_hydro"/>
    <property type="match status" value="1"/>
</dbReference>
<evidence type="ECO:0000256" key="4">
    <source>
        <dbReference type="ARBA" id="ARBA00022884"/>
    </source>
</evidence>
<dbReference type="PROSITE" id="PS01196">
    <property type="entry name" value="PEPT_TRNA_HYDROL_2"/>
    <property type="match status" value="1"/>
</dbReference>
<dbReference type="HAMAP" id="MF_00083">
    <property type="entry name" value="Pept_tRNA_hydro_bact"/>
    <property type="match status" value="1"/>
</dbReference>
<sequence>MKLYLIVGLGNPGNKYTETRHNVGFRAISALSKAYNIEADWQKYEALLGRGRIAGENIILAQPLTYMNNSGRSVKKLKDNLRIRTENLIIIYDDLDLPTGVIRIKKDGSSGGHNGLKSIIDSLNTENFPRIKIGIDHPGEKEEVVDYVLGKFGPEEEKRVKEAIDNVVEVVKVIIKNNFREAMNIYN</sequence>
<dbReference type="GO" id="GO:0000049">
    <property type="term" value="F:tRNA binding"/>
    <property type="evidence" value="ECO:0007669"/>
    <property type="project" value="UniProtKB-KW"/>
</dbReference>
<evidence type="ECO:0000256" key="2">
    <source>
        <dbReference type="ARBA" id="ARBA00022555"/>
    </source>
</evidence>
<dbReference type="EMBL" id="JX684094">
    <property type="protein sequence ID" value="AGF93494.1"/>
    <property type="molecule type" value="Genomic_DNA"/>
</dbReference>